<evidence type="ECO:0000256" key="3">
    <source>
        <dbReference type="ARBA" id="ARBA00022605"/>
    </source>
</evidence>
<evidence type="ECO:0000256" key="5">
    <source>
        <dbReference type="ARBA" id="ARBA00023222"/>
    </source>
</evidence>
<organism evidence="9 10">
    <name type="scientific">Karelsulcia muelleri (strain SMDSEM)</name>
    <name type="common">Sulcia muelleri</name>
    <dbReference type="NCBI Taxonomy" id="595499"/>
    <lineage>
        <taxon>Bacteria</taxon>
        <taxon>Pseudomonadati</taxon>
        <taxon>Bacteroidota</taxon>
        <taxon>Flavobacteriia</taxon>
        <taxon>Flavobacteriales</taxon>
        <taxon>Candidatus Karelsulcia</taxon>
    </lineage>
</organism>
<dbReference type="Gene3D" id="3.40.190.10">
    <property type="entry name" value="Periplasmic binding protein-like II"/>
    <property type="match status" value="2"/>
</dbReference>
<sequence>MMRKKIAIQGIKGCFHELATKKFFKKEPYKLVECKTFKKLINVVVTKKADRGVIAIENSLVGVIIENYNLIKNFKLKIIGEIYLPINHNLMILKQNDIKNIKQIISHPMALLQCKKYLSKYKNLKITEYADTAEAAFFIYKKKKKNIAAIASKEAARVYNLKIIDKNIQTVKKNYTRFFVIQKNKDFYLKFNKASCYFSLNNLIDELYFILKIISIFEIKITSIQTFPKKNNIWKYKFYMDIFFKKIINYLIFKKKIKNLINNFYVIGEYKNGIKK</sequence>
<dbReference type="InterPro" id="IPR045865">
    <property type="entry name" value="ACT-like_dom_sf"/>
</dbReference>
<dbReference type="EC" id="4.2.1.51" evidence="2"/>
<comment type="catalytic activity">
    <reaction evidence="7">
        <text>prephenate + H(+) = 3-phenylpyruvate + CO2 + H2O</text>
        <dbReference type="Rhea" id="RHEA:21648"/>
        <dbReference type="ChEBI" id="CHEBI:15377"/>
        <dbReference type="ChEBI" id="CHEBI:15378"/>
        <dbReference type="ChEBI" id="CHEBI:16526"/>
        <dbReference type="ChEBI" id="CHEBI:18005"/>
        <dbReference type="ChEBI" id="CHEBI:29934"/>
        <dbReference type="EC" id="4.2.1.51"/>
    </reaction>
</comment>
<keyword evidence="5" id="KW-0584">Phenylalanine biosynthesis</keyword>
<evidence type="ECO:0000256" key="4">
    <source>
        <dbReference type="ARBA" id="ARBA00023141"/>
    </source>
</evidence>
<feature type="domain" description="Prephenate dehydratase" evidence="8">
    <location>
        <begin position="5"/>
        <end position="183"/>
    </location>
</feature>
<dbReference type="PROSITE" id="PS51171">
    <property type="entry name" value="PREPHENATE_DEHYDR_3"/>
    <property type="match status" value="1"/>
</dbReference>
<accession>C7LKE8</accession>
<gene>
    <name evidence="9" type="primary">pheA</name>
    <name evidence="9" type="ordered locus">SMDSEM_209</name>
</gene>
<dbReference type="GO" id="GO:0009094">
    <property type="term" value="P:L-phenylalanine biosynthetic process"/>
    <property type="evidence" value="ECO:0007669"/>
    <property type="project" value="UniProtKB-UniPathway"/>
</dbReference>
<dbReference type="PANTHER" id="PTHR21022">
    <property type="entry name" value="PREPHENATE DEHYDRATASE P PROTEIN"/>
    <property type="match status" value="1"/>
</dbReference>
<reference evidence="9 10" key="1">
    <citation type="journal article" date="2009" name="Proc. Natl. Acad. Sci. U.S.A.">
        <title>Convergent evolution of metabolic roles in bacterial co-symbionts of insects.</title>
        <authorList>
            <person name="McCutcheon J.P."/>
            <person name="McDonald B.R."/>
            <person name="Moran N.A."/>
        </authorList>
    </citation>
    <scope>NUCLEOTIDE SEQUENCE [LARGE SCALE GENOMIC DNA]</scope>
    <source>
        <strain evidence="9 10">SMDSEM</strain>
    </source>
</reference>
<dbReference type="EMBL" id="CP001605">
    <property type="protein sequence ID" value="ACU52910.1"/>
    <property type="molecule type" value="Genomic_DNA"/>
</dbReference>
<dbReference type="InterPro" id="IPR001086">
    <property type="entry name" value="Preph_deHydtase"/>
</dbReference>
<dbReference type="CDD" id="cd13631">
    <property type="entry name" value="PBP2_Ct-PDT_like"/>
    <property type="match status" value="1"/>
</dbReference>
<evidence type="ECO:0000313" key="9">
    <source>
        <dbReference type="EMBL" id="ACU52910.1"/>
    </source>
</evidence>
<keyword evidence="3" id="KW-0028">Amino-acid biosynthesis</keyword>
<dbReference type="GO" id="GO:0004664">
    <property type="term" value="F:prephenate dehydratase activity"/>
    <property type="evidence" value="ECO:0007669"/>
    <property type="project" value="UniProtKB-EC"/>
</dbReference>
<name>C7LKE8_KARMS</name>
<keyword evidence="6" id="KW-0456">Lyase</keyword>
<evidence type="ECO:0000256" key="7">
    <source>
        <dbReference type="ARBA" id="ARBA00047848"/>
    </source>
</evidence>
<evidence type="ECO:0000256" key="2">
    <source>
        <dbReference type="ARBA" id="ARBA00013147"/>
    </source>
</evidence>
<dbReference type="KEGG" id="sms:SMDSEM_209"/>
<evidence type="ECO:0000256" key="1">
    <source>
        <dbReference type="ARBA" id="ARBA00004741"/>
    </source>
</evidence>
<dbReference type="SUPFAM" id="SSF53850">
    <property type="entry name" value="Periplasmic binding protein-like II"/>
    <property type="match status" value="1"/>
</dbReference>
<dbReference type="Pfam" id="PF00800">
    <property type="entry name" value="PDT"/>
    <property type="match status" value="1"/>
</dbReference>
<dbReference type="PANTHER" id="PTHR21022:SF19">
    <property type="entry name" value="PREPHENATE DEHYDRATASE-RELATED"/>
    <property type="match status" value="1"/>
</dbReference>
<dbReference type="GO" id="GO:0005737">
    <property type="term" value="C:cytoplasm"/>
    <property type="evidence" value="ECO:0007669"/>
    <property type="project" value="TreeGrafter"/>
</dbReference>
<dbReference type="AlphaFoldDB" id="C7LKE8"/>
<evidence type="ECO:0000313" key="10">
    <source>
        <dbReference type="Proteomes" id="UP000008074"/>
    </source>
</evidence>
<dbReference type="Gene3D" id="3.30.70.260">
    <property type="match status" value="1"/>
</dbReference>
<proteinExistence type="predicted"/>
<dbReference type="Proteomes" id="UP000008074">
    <property type="component" value="Chromosome"/>
</dbReference>
<evidence type="ECO:0000259" key="8">
    <source>
        <dbReference type="PROSITE" id="PS51171"/>
    </source>
</evidence>
<keyword evidence="4" id="KW-0057">Aromatic amino acid biosynthesis</keyword>
<dbReference type="UniPathway" id="UPA00121">
    <property type="reaction ID" value="UER00345"/>
</dbReference>
<dbReference type="STRING" id="595499.SMDSEM_209"/>
<comment type="pathway">
    <text evidence="1">Amino-acid biosynthesis; L-phenylalanine biosynthesis; phenylpyruvate from prephenate: step 1/1.</text>
</comment>
<evidence type="ECO:0000256" key="6">
    <source>
        <dbReference type="ARBA" id="ARBA00023239"/>
    </source>
</evidence>
<dbReference type="SUPFAM" id="SSF55021">
    <property type="entry name" value="ACT-like"/>
    <property type="match status" value="1"/>
</dbReference>
<protein>
    <recommendedName>
        <fullName evidence="2">prephenate dehydratase</fullName>
        <ecNumber evidence="2">4.2.1.51</ecNumber>
    </recommendedName>
</protein>
<dbReference type="HOGENOM" id="CLU_035008_1_0_10"/>